<dbReference type="KEGG" id="pary:A4V02_13710"/>
<dbReference type="InterPro" id="IPR020483">
    <property type="entry name" value="Uncharacterised_YgbA"/>
</dbReference>
<dbReference type="NCBIfam" id="NF007714">
    <property type="entry name" value="PRK10410.1-2"/>
    <property type="match status" value="1"/>
</dbReference>
<dbReference type="EMBL" id="CP015402">
    <property type="protein sequence ID" value="ARE60795.1"/>
    <property type="molecule type" value="Genomic_DNA"/>
</dbReference>
<evidence type="ECO:0008006" key="3">
    <source>
        <dbReference type="Google" id="ProtNLM"/>
    </source>
</evidence>
<evidence type="ECO:0000313" key="2">
    <source>
        <dbReference type="Proteomes" id="UP000186351"/>
    </source>
</evidence>
<proteinExistence type="predicted"/>
<accession>A0A1V0QE10</accession>
<dbReference type="RefSeq" id="WP_084273957.1">
    <property type="nucleotide sequence ID" value="NZ_CAJTCT010000052.1"/>
</dbReference>
<reference evidence="2" key="1">
    <citation type="submission" date="2016-04" db="EMBL/GenBank/DDBJ databases">
        <title>Complete Genome Sequences of Twelve Strains of a Stable Defined Moderately Diverse Mouse Microbiota 2 (sDMDMm2).</title>
        <authorList>
            <person name="Uchimura Y."/>
            <person name="Wyss M."/>
            <person name="Brugiroux S."/>
            <person name="Limenitakis J.P."/>
            <person name="Stecher B."/>
            <person name="McCoy K.D."/>
            <person name="Macpherson A.J."/>
        </authorList>
    </citation>
    <scope>NUCLEOTIDE SEQUENCE [LARGE SCALE GENOMIC DNA]</scope>
    <source>
        <strain evidence="2">YL27</strain>
    </source>
</reference>
<gene>
    <name evidence="1" type="ORF">A4V02_13710</name>
</gene>
<organism evidence="1 2">
    <name type="scientific">Muribaculum intestinale</name>
    <dbReference type="NCBI Taxonomy" id="1796646"/>
    <lineage>
        <taxon>Bacteria</taxon>
        <taxon>Pseudomonadati</taxon>
        <taxon>Bacteroidota</taxon>
        <taxon>Bacteroidia</taxon>
        <taxon>Bacteroidales</taxon>
        <taxon>Muribaculaceae</taxon>
        <taxon>Muribaculum</taxon>
    </lineage>
</organism>
<evidence type="ECO:0000313" key="1">
    <source>
        <dbReference type="EMBL" id="ARE60795.1"/>
    </source>
</evidence>
<dbReference type="OrthoDB" id="164329at2"/>
<dbReference type="GeneID" id="65535940"/>
<protein>
    <recommendedName>
        <fullName evidence="3">Nitrous oxide-stimulated promoter family protein</fullName>
    </recommendedName>
</protein>
<dbReference type="Proteomes" id="UP000186351">
    <property type="component" value="Chromosome"/>
</dbReference>
<dbReference type="AlphaFoldDB" id="A0A1V0QE10"/>
<dbReference type="Pfam" id="PF11756">
    <property type="entry name" value="YgbA_NO"/>
    <property type="match status" value="1"/>
</dbReference>
<name>A0A1V0QE10_9BACT</name>
<sequence>MKIEYEIRIVREMIRLYCRLKEENRDTCPGCENLARYAESRLRHCPFSDSKGSCRKCRIHCYRPDMKEKIKTVMRFSGPRMLIYHPIMAIRHLIGK</sequence>
<dbReference type="STRING" id="1796646.A4V02_13710"/>
<accession>A0A1Z2XDU6</accession>
<keyword evidence="2" id="KW-1185">Reference proteome</keyword>